<dbReference type="PANTHER" id="PTHR43599:SF3">
    <property type="entry name" value="SI:DKEY-6E2.2"/>
    <property type="match status" value="1"/>
</dbReference>
<dbReference type="GO" id="GO:0004639">
    <property type="term" value="F:phosphoribosylaminoimidazolesuccinocarboxamide synthase activity"/>
    <property type="evidence" value="ECO:0007669"/>
    <property type="project" value="UniProtKB-EC"/>
</dbReference>
<dbReference type="PANTHER" id="PTHR43599">
    <property type="entry name" value="MULTIFUNCTIONAL PROTEIN ADE2"/>
    <property type="match status" value="1"/>
</dbReference>
<proteinExistence type="predicted"/>
<dbReference type="InterPro" id="IPR028923">
    <property type="entry name" value="SAICAR_synt/ADE2_N"/>
</dbReference>
<evidence type="ECO:0000256" key="3">
    <source>
        <dbReference type="ARBA" id="ARBA00022598"/>
    </source>
</evidence>
<evidence type="ECO:0000256" key="1">
    <source>
        <dbReference type="ARBA" id="ARBA00004672"/>
    </source>
</evidence>
<dbReference type="GO" id="GO:0006189">
    <property type="term" value="P:'de novo' IMP biosynthetic process"/>
    <property type="evidence" value="ECO:0007669"/>
    <property type="project" value="UniProtKB-UniPathway"/>
</dbReference>
<keyword evidence="6" id="KW-0067">ATP-binding</keyword>
<feature type="domain" description="SAICAR synthetase/ADE2 N-terminal" evidence="7">
    <location>
        <begin position="178"/>
        <end position="264"/>
    </location>
</feature>
<gene>
    <name evidence="8" type="ORF">METZ01_LOCUS47013</name>
</gene>
<comment type="pathway">
    <text evidence="1">Purine metabolism; IMP biosynthesis via de novo pathway; 5-amino-1-(5-phospho-D-ribosyl)imidazole-4-carboxamide from 5-amino-1-(5-phospho-D-ribosyl)imidazole-4-carboxylate: step 1/2.</text>
</comment>
<dbReference type="Gene3D" id="3.30.200.20">
    <property type="entry name" value="Phosphorylase Kinase, domain 1"/>
    <property type="match status" value="1"/>
</dbReference>
<dbReference type="EMBL" id="UINC01002209">
    <property type="protein sequence ID" value="SUZ94159.1"/>
    <property type="molecule type" value="Genomic_DNA"/>
</dbReference>
<name>A0A381RSV5_9ZZZZ</name>
<dbReference type="Pfam" id="PF01259">
    <property type="entry name" value="SAICAR_synt"/>
    <property type="match status" value="2"/>
</dbReference>
<keyword evidence="5" id="KW-0658">Purine biosynthesis</keyword>
<evidence type="ECO:0000256" key="4">
    <source>
        <dbReference type="ARBA" id="ARBA00022741"/>
    </source>
</evidence>
<dbReference type="InterPro" id="IPR050089">
    <property type="entry name" value="SAICAR_synthetase"/>
</dbReference>
<organism evidence="8">
    <name type="scientific">marine metagenome</name>
    <dbReference type="NCBI Taxonomy" id="408172"/>
    <lineage>
        <taxon>unclassified sequences</taxon>
        <taxon>metagenomes</taxon>
        <taxon>ecological metagenomes</taxon>
    </lineage>
</organism>
<sequence>MIAKDFLTGGDAARKAEIVDIGIQKTKQAANVFKMLQYNNIPTAFIKLESPNTILCDACDMLPLEFIVRRYAWGSYLLRNNQYKKDIDNPHRFNKPIWEIFHKHSVVMPPHVNAPTQMEENDARDQYLKDGEWADGVYTDPYIKIDDVWKLFSAKNPIVDNALMNTPILLNKEELNTAINQIIIPSFESLEKNWMEISTIDGPVHLVDIKFELGFRTSDKKLLLSDVVDNDSWRIWPGGYPNKQLDKQSFREGENLSNVSNKYQLVTELTNQFKGV</sequence>
<dbReference type="AlphaFoldDB" id="A0A381RSV5"/>
<keyword evidence="3" id="KW-0436">Ligase</keyword>
<evidence type="ECO:0000256" key="5">
    <source>
        <dbReference type="ARBA" id="ARBA00022755"/>
    </source>
</evidence>
<evidence type="ECO:0000259" key="7">
    <source>
        <dbReference type="Pfam" id="PF01259"/>
    </source>
</evidence>
<dbReference type="GO" id="GO:0005524">
    <property type="term" value="F:ATP binding"/>
    <property type="evidence" value="ECO:0007669"/>
    <property type="project" value="UniProtKB-KW"/>
</dbReference>
<dbReference type="SUPFAM" id="SSF56104">
    <property type="entry name" value="SAICAR synthase-like"/>
    <property type="match status" value="1"/>
</dbReference>
<dbReference type="Gene3D" id="3.30.470.20">
    <property type="entry name" value="ATP-grasp fold, B domain"/>
    <property type="match status" value="2"/>
</dbReference>
<feature type="domain" description="SAICAR synthetase/ADE2 N-terminal" evidence="7">
    <location>
        <begin position="1"/>
        <end position="113"/>
    </location>
</feature>
<accession>A0A381RSV5</accession>
<dbReference type="UniPathway" id="UPA00074">
    <property type="reaction ID" value="UER00131"/>
</dbReference>
<reference evidence="8" key="1">
    <citation type="submission" date="2018-05" db="EMBL/GenBank/DDBJ databases">
        <authorList>
            <person name="Lanie J.A."/>
            <person name="Ng W.-L."/>
            <person name="Kazmierczak K.M."/>
            <person name="Andrzejewski T.M."/>
            <person name="Davidsen T.M."/>
            <person name="Wayne K.J."/>
            <person name="Tettelin H."/>
            <person name="Glass J.I."/>
            <person name="Rusch D."/>
            <person name="Podicherti R."/>
            <person name="Tsui H.-C.T."/>
            <person name="Winkler M.E."/>
        </authorList>
    </citation>
    <scope>NUCLEOTIDE SEQUENCE</scope>
</reference>
<evidence type="ECO:0000256" key="6">
    <source>
        <dbReference type="ARBA" id="ARBA00022840"/>
    </source>
</evidence>
<keyword evidence="4" id="KW-0547">Nucleotide-binding</keyword>
<evidence type="ECO:0000256" key="2">
    <source>
        <dbReference type="ARBA" id="ARBA00012217"/>
    </source>
</evidence>
<evidence type="ECO:0000313" key="8">
    <source>
        <dbReference type="EMBL" id="SUZ94159.1"/>
    </source>
</evidence>
<dbReference type="EC" id="6.3.2.6" evidence="2"/>
<protein>
    <recommendedName>
        <fullName evidence="2">phosphoribosylaminoimidazolesuccinocarboxamide synthase</fullName>
        <ecNumber evidence="2">6.3.2.6</ecNumber>
    </recommendedName>
</protein>